<gene>
    <name evidence="2" type="ORF">CDAR_319351</name>
</gene>
<sequence length="154" mass="17643">MDVFPRRDGHPQQRPAHGAEELPSRPGDGRSRLHRIRARAPIAAGRPRGDSVRHISSFRVSPLLFHAYHPRLKLVKGDIRDKGPWQKPSQRRRRSRPLGCRGRISCATRTLSWPDPSMWMALWVLVSCLKPSSEDCVLFHGSCYGHRWSLLRGE</sequence>
<keyword evidence="3" id="KW-1185">Reference proteome</keyword>
<protein>
    <submittedName>
        <fullName evidence="2">Uncharacterized protein</fullName>
    </submittedName>
</protein>
<feature type="region of interest" description="Disordered" evidence="1">
    <location>
        <begin position="1"/>
        <end position="31"/>
    </location>
</feature>
<organism evidence="2 3">
    <name type="scientific">Caerostris darwini</name>
    <dbReference type="NCBI Taxonomy" id="1538125"/>
    <lineage>
        <taxon>Eukaryota</taxon>
        <taxon>Metazoa</taxon>
        <taxon>Ecdysozoa</taxon>
        <taxon>Arthropoda</taxon>
        <taxon>Chelicerata</taxon>
        <taxon>Arachnida</taxon>
        <taxon>Araneae</taxon>
        <taxon>Araneomorphae</taxon>
        <taxon>Entelegynae</taxon>
        <taxon>Araneoidea</taxon>
        <taxon>Araneidae</taxon>
        <taxon>Caerostris</taxon>
    </lineage>
</organism>
<evidence type="ECO:0000313" key="3">
    <source>
        <dbReference type="Proteomes" id="UP001054837"/>
    </source>
</evidence>
<dbReference type="AlphaFoldDB" id="A0AAV4TV98"/>
<dbReference type="Proteomes" id="UP001054837">
    <property type="component" value="Unassembled WGS sequence"/>
</dbReference>
<dbReference type="EMBL" id="BPLQ01010363">
    <property type="protein sequence ID" value="GIY50273.1"/>
    <property type="molecule type" value="Genomic_DNA"/>
</dbReference>
<reference evidence="2 3" key="1">
    <citation type="submission" date="2021-06" db="EMBL/GenBank/DDBJ databases">
        <title>Caerostris darwini draft genome.</title>
        <authorList>
            <person name="Kono N."/>
            <person name="Arakawa K."/>
        </authorList>
    </citation>
    <scope>NUCLEOTIDE SEQUENCE [LARGE SCALE GENOMIC DNA]</scope>
</reference>
<evidence type="ECO:0000256" key="1">
    <source>
        <dbReference type="SAM" id="MobiDB-lite"/>
    </source>
</evidence>
<feature type="region of interest" description="Disordered" evidence="1">
    <location>
        <begin position="79"/>
        <end position="98"/>
    </location>
</feature>
<proteinExistence type="predicted"/>
<name>A0AAV4TV98_9ARAC</name>
<accession>A0AAV4TV98</accession>
<comment type="caution">
    <text evidence="2">The sequence shown here is derived from an EMBL/GenBank/DDBJ whole genome shotgun (WGS) entry which is preliminary data.</text>
</comment>
<evidence type="ECO:0000313" key="2">
    <source>
        <dbReference type="EMBL" id="GIY50273.1"/>
    </source>
</evidence>